<evidence type="ECO:0000256" key="4">
    <source>
        <dbReference type="ARBA" id="ARBA00022741"/>
    </source>
</evidence>
<accession>A0A9W8HVY4</accession>
<dbReference type="Proteomes" id="UP001140094">
    <property type="component" value="Unassembled WGS sequence"/>
</dbReference>
<keyword evidence="3" id="KW-0808">Transferase</keyword>
<dbReference type="EMBL" id="JANBUO010002755">
    <property type="protein sequence ID" value="KAJ2793818.1"/>
    <property type="molecule type" value="Genomic_DNA"/>
</dbReference>
<keyword evidence="4" id="KW-0547">Nucleotide-binding</keyword>
<dbReference type="OrthoDB" id="193931at2759"/>
<dbReference type="InterPro" id="IPR028375">
    <property type="entry name" value="KA1/Ssp2_C"/>
</dbReference>
<protein>
    <recommendedName>
        <fullName evidence="1">non-specific serine/threonine protein kinase</fullName>
        <ecNumber evidence="1">2.7.11.1</ecNumber>
    </recommendedName>
</protein>
<sequence length="184" mass="20075">MDLPYDPSTHSDGAAAPRRGARPLSVVSSRQVTPLRLHPVQSLQTNQPPVPFSNPAPAAAQLPAALTSRGSAPTAVNTNQQQPLPSKGGVRGIFNLRCTMLGPLDEVQSKIERVLKSKSIVLRKMANVIYSCEDHGLRFEIIVDTVQGQLHLIKFKRLEGNWWAYKKLSAAISSELQSIELAGY</sequence>
<dbReference type="GO" id="GO:0005524">
    <property type="term" value="F:ATP binding"/>
    <property type="evidence" value="ECO:0007669"/>
    <property type="project" value="UniProtKB-KW"/>
</dbReference>
<evidence type="ECO:0000256" key="5">
    <source>
        <dbReference type="ARBA" id="ARBA00022777"/>
    </source>
</evidence>
<comment type="caution">
    <text evidence="11">The sequence shown here is derived from an EMBL/GenBank/DDBJ whole genome shotgun (WGS) entry which is preliminary data.</text>
</comment>
<proteinExistence type="predicted"/>
<evidence type="ECO:0000259" key="10">
    <source>
        <dbReference type="PROSITE" id="PS50032"/>
    </source>
</evidence>
<evidence type="ECO:0000256" key="1">
    <source>
        <dbReference type="ARBA" id="ARBA00012513"/>
    </source>
</evidence>
<evidence type="ECO:0000256" key="9">
    <source>
        <dbReference type="SAM" id="MobiDB-lite"/>
    </source>
</evidence>
<evidence type="ECO:0000256" key="3">
    <source>
        <dbReference type="ARBA" id="ARBA00022679"/>
    </source>
</evidence>
<evidence type="ECO:0000313" key="12">
    <source>
        <dbReference type="Proteomes" id="UP001140094"/>
    </source>
</evidence>
<feature type="region of interest" description="Disordered" evidence="9">
    <location>
        <begin position="65"/>
        <end position="84"/>
    </location>
</feature>
<organism evidence="11 12">
    <name type="scientific">Coemansia guatemalensis</name>
    <dbReference type="NCBI Taxonomy" id="2761395"/>
    <lineage>
        <taxon>Eukaryota</taxon>
        <taxon>Fungi</taxon>
        <taxon>Fungi incertae sedis</taxon>
        <taxon>Zoopagomycota</taxon>
        <taxon>Kickxellomycotina</taxon>
        <taxon>Kickxellomycetes</taxon>
        <taxon>Kickxellales</taxon>
        <taxon>Kickxellaceae</taxon>
        <taxon>Coemansia</taxon>
    </lineage>
</organism>
<evidence type="ECO:0000256" key="2">
    <source>
        <dbReference type="ARBA" id="ARBA00022527"/>
    </source>
</evidence>
<evidence type="ECO:0000256" key="8">
    <source>
        <dbReference type="ARBA" id="ARBA00048679"/>
    </source>
</evidence>
<dbReference type="GO" id="GO:0004674">
    <property type="term" value="F:protein serine/threonine kinase activity"/>
    <property type="evidence" value="ECO:0007669"/>
    <property type="project" value="UniProtKB-KW"/>
</dbReference>
<keyword evidence="12" id="KW-1185">Reference proteome</keyword>
<gene>
    <name evidence="11" type="ORF">H4R20_006422</name>
</gene>
<comment type="catalytic activity">
    <reaction evidence="7">
        <text>L-threonyl-[protein] + ATP = O-phospho-L-threonyl-[protein] + ADP + H(+)</text>
        <dbReference type="Rhea" id="RHEA:46608"/>
        <dbReference type="Rhea" id="RHEA-COMP:11060"/>
        <dbReference type="Rhea" id="RHEA-COMP:11605"/>
        <dbReference type="ChEBI" id="CHEBI:15378"/>
        <dbReference type="ChEBI" id="CHEBI:30013"/>
        <dbReference type="ChEBI" id="CHEBI:30616"/>
        <dbReference type="ChEBI" id="CHEBI:61977"/>
        <dbReference type="ChEBI" id="CHEBI:456216"/>
        <dbReference type="EC" id="2.7.11.1"/>
    </reaction>
</comment>
<name>A0A9W8HVY4_9FUNG</name>
<evidence type="ECO:0000256" key="7">
    <source>
        <dbReference type="ARBA" id="ARBA00047899"/>
    </source>
</evidence>
<feature type="compositionally biased region" description="Polar residues" evidence="9">
    <location>
        <begin position="68"/>
        <end position="84"/>
    </location>
</feature>
<feature type="domain" description="KA1" evidence="10">
    <location>
        <begin position="130"/>
        <end position="178"/>
    </location>
</feature>
<dbReference type="Pfam" id="PF02149">
    <property type="entry name" value="KA1"/>
    <property type="match status" value="1"/>
</dbReference>
<dbReference type="InterPro" id="IPR001772">
    <property type="entry name" value="KA1_dom"/>
</dbReference>
<reference evidence="11" key="1">
    <citation type="submission" date="2022-07" db="EMBL/GenBank/DDBJ databases">
        <title>Phylogenomic reconstructions and comparative analyses of Kickxellomycotina fungi.</title>
        <authorList>
            <person name="Reynolds N.K."/>
            <person name="Stajich J.E."/>
            <person name="Barry K."/>
            <person name="Grigoriev I.V."/>
            <person name="Crous P."/>
            <person name="Smith M.E."/>
        </authorList>
    </citation>
    <scope>NUCLEOTIDE SEQUENCE</scope>
    <source>
        <strain evidence="11">NRRL 1565</strain>
    </source>
</reference>
<feature type="region of interest" description="Disordered" evidence="9">
    <location>
        <begin position="1"/>
        <end position="30"/>
    </location>
</feature>
<dbReference type="PROSITE" id="PS50032">
    <property type="entry name" value="KA1"/>
    <property type="match status" value="1"/>
</dbReference>
<keyword evidence="6" id="KW-0067">ATP-binding</keyword>
<evidence type="ECO:0000313" key="11">
    <source>
        <dbReference type="EMBL" id="KAJ2793818.1"/>
    </source>
</evidence>
<dbReference type="EC" id="2.7.11.1" evidence="1"/>
<dbReference type="AlphaFoldDB" id="A0A9W8HVY4"/>
<evidence type="ECO:0000256" key="6">
    <source>
        <dbReference type="ARBA" id="ARBA00022840"/>
    </source>
</evidence>
<dbReference type="SUPFAM" id="SSF103243">
    <property type="entry name" value="KA1-like"/>
    <property type="match status" value="1"/>
</dbReference>
<keyword evidence="2" id="KW-0723">Serine/threonine-protein kinase</keyword>
<keyword evidence="5" id="KW-0418">Kinase</keyword>
<dbReference type="Gene3D" id="3.30.310.80">
    <property type="entry name" value="Kinase associated domain 1, KA1"/>
    <property type="match status" value="1"/>
</dbReference>
<comment type="catalytic activity">
    <reaction evidence="8">
        <text>L-seryl-[protein] + ATP = O-phospho-L-seryl-[protein] + ADP + H(+)</text>
        <dbReference type="Rhea" id="RHEA:17989"/>
        <dbReference type="Rhea" id="RHEA-COMP:9863"/>
        <dbReference type="Rhea" id="RHEA-COMP:11604"/>
        <dbReference type="ChEBI" id="CHEBI:15378"/>
        <dbReference type="ChEBI" id="CHEBI:29999"/>
        <dbReference type="ChEBI" id="CHEBI:30616"/>
        <dbReference type="ChEBI" id="CHEBI:83421"/>
        <dbReference type="ChEBI" id="CHEBI:456216"/>
        <dbReference type="EC" id="2.7.11.1"/>
    </reaction>
</comment>